<dbReference type="EMBL" id="JACCJB010000008">
    <property type="protein sequence ID" value="KAF6225158.1"/>
    <property type="molecule type" value="Genomic_DNA"/>
</dbReference>
<feature type="domain" description="MmgE/PrpD N-terminal" evidence="2">
    <location>
        <begin position="16"/>
        <end position="263"/>
    </location>
</feature>
<evidence type="ECO:0000259" key="3">
    <source>
        <dbReference type="Pfam" id="PF19305"/>
    </source>
</evidence>
<dbReference type="GO" id="GO:0016829">
    <property type="term" value="F:lyase activity"/>
    <property type="evidence" value="ECO:0007669"/>
    <property type="project" value="InterPro"/>
</dbReference>
<dbReference type="InterPro" id="IPR042183">
    <property type="entry name" value="MmgE/PrpD_sf_1"/>
</dbReference>
<organism evidence="4 5">
    <name type="scientific">Letharia lupina</name>
    <dbReference type="NCBI Taxonomy" id="560253"/>
    <lineage>
        <taxon>Eukaryota</taxon>
        <taxon>Fungi</taxon>
        <taxon>Dikarya</taxon>
        <taxon>Ascomycota</taxon>
        <taxon>Pezizomycotina</taxon>
        <taxon>Lecanoromycetes</taxon>
        <taxon>OSLEUM clade</taxon>
        <taxon>Lecanoromycetidae</taxon>
        <taxon>Lecanorales</taxon>
        <taxon>Lecanorineae</taxon>
        <taxon>Parmeliaceae</taxon>
        <taxon>Letharia</taxon>
    </lineage>
</organism>
<dbReference type="SUPFAM" id="SSF103378">
    <property type="entry name" value="2-methylcitrate dehydratase PrpD"/>
    <property type="match status" value="1"/>
</dbReference>
<feature type="domain" description="MmgE/PrpD C-terminal" evidence="3">
    <location>
        <begin position="292"/>
        <end position="465"/>
    </location>
</feature>
<dbReference type="RefSeq" id="XP_037154025.1">
    <property type="nucleotide sequence ID" value="XM_037301208.1"/>
</dbReference>
<protein>
    <submittedName>
        <fullName evidence="4">Uncharacterized protein</fullName>
    </submittedName>
</protein>
<evidence type="ECO:0000313" key="5">
    <source>
        <dbReference type="Proteomes" id="UP000593566"/>
    </source>
</evidence>
<gene>
    <name evidence="4" type="ORF">HO133_010355</name>
</gene>
<dbReference type="PANTHER" id="PTHR16943:SF8">
    <property type="entry name" value="2-METHYLCITRATE DEHYDRATASE"/>
    <property type="match status" value="1"/>
</dbReference>
<evidence type="ECO:0000313" key="4">
    <source>
        <dbReference type="EMBL" id="KAF6225158.1"/>
    </source>
</evidence>
<evidence type="ECO:0000259" key="2">
    <source>
        <dbReference type="Pfam" id="PF03972"/>
    </source>
</evidence>
<sequence>MGAISGERPEAPGTTEHLCRWIHHLQFDDVPEDIRTRAKHLILDGLACAIVGAHMPWSEHAASSMQAFEPNGNATIFGHPYKLGPLAAALLNGAFIQACELDDYHHEAPLHSASVILPTLFAASESQSHARPPAPVTGSTFLLASIVGFEVGPRAGRALYGTELLSMGWHCGTVFGHPASAAAASKLFALSARQTEDAVGIACTQACGLMSAQYEGMIKRMQHGFAARNGLLGAFLAKGGYEGIRKVFERPYGGFLTMFSKGNSRTPAYVVEEVTKGLGTTWDTAEVRIKTHACVGGAYGLVECIEKMQKEKPEELKDLQAIKEIRLELSKPLIGHCGWTATRPMTATGAQMNANYIAAVQLVDQEVLLEQFEESKLDRDEVWELVEKTVCVHNERFDRLSYEMGAVVTIDFKDDRLSLQKVVEKPRGIDPPIANEEIVEKYRRLTANLLPRDRQIAIEKTVLNLEKLDNVITLTSLLSQPFKLDHPVRPKI</sequence>
<dbReference type="InterPro" id="IPR045336">
    <property type="entry name" value="MmgE_PrpD_N"/>
</dbReference>
<dbReference type="Pfam" id="PF19305">
    <property type="entry name" value="MmgE_PrpD_C"/>
    <property type="match status" value="1"/>
</dbReference>
<reference evidence="4 5" key="1">
    <citation type="journal article" date="2020" name="Genomics">
        <title>Complete, high-quality genomes from long-read metagenomic sequencing of two wolf lichen thalli reveals enigmatic genome architecture.</title>
        <authorList>
            <person name="McKenzie S.K."/>
            <person name="Walston R.F."/>
            <person name="Allen J.L."/>
        </authorList>
    </citation>
    <scope>NUCLEOTIDE SEQUENCE [LARGE SCALE GENOMIC DNA]</scope>
    <source>
        <strain evidence="4">WasteWater1</strain>
    </source>
</reference>
<dbReference type="AlphaFoldDB" id="A0A8H6CKK1"/>
<proteinExistence type="inferred from homology"/>
<dbReference type="InterPro" id="IPR036148">
    <property type="entry name" value="MmgE/PrpD_sf"/>
</dbReference>
<comment type="caution">
    <text evidence="4">The sequence shown here is derived from an EMBL/GenBank/DDBJ whole genome shotgun (WGS) entry which is preliminary data.</text>
</comment>
<dbReference type="Proteomes" id="UP000593566">
    <property type="component" value="Unassembled WGS sequence"/>
</dbReference>
<evidence type="ECO:0000256" key="1">
    <source>
        <dbReference type="ARBA" id="ARBA00006174"/>
    </source>
</evidence>
<dbReference type="InterPro" id="IPR005656">
    <property type="entry name" value="MmgE_PrpD"/>
</dbReference>
<dbReference type="InterPro" id="IPR045337">
    <property type="entry name" value="MmgE_PrpD_C"/>
</dbReference>
<dbReference type="GeneID" id="59338746"/>
<dbReference type="Gene3D" id="1.10.4100.10">
    <property type="entry name" value="2-methylcitrate dehydratase PrpD"/>
    <property type="match status" value="1"/>
</dbReference>
<name>A0A8H6CKK1_9LECA</name>
<accession>A0A8H6CKK1</accession>
<dbReference type="Pfam" id="PF03972">
    <property type="entry name" value="MmgE_PrpD_N"/>
    <property type="match status" value="1"/>
</dbReference>
<comment type="similarity">
    <text evidence="1">Belongs to the PrpD family.</text>
</comment>
<dbReference type="PANTHER" id="PTHR16943">
    <property type="entry name" value="2-METHYLCITRATE DEHYDRATASE-RELATED"/>
    <property type="match status" value="1"/>
</dbReference>
<keyword evidence="5" id="KW-1185">Reference proteome</keyword>